<keyword evidence="18" id="KW-1185">Reference proteome</keyword>
<dbReference type="Proteomes" id="UP001153636">
    <property type="component" value="Chromosome 5"/>
</dbReference>
<feature type="binding site" evidence="13">
    <location>
        <position position="30"/>
    </location>
    <ligand>
        <name>Zn(2+)</name>
        <dbReference type="ChEBI" id="CHEBI:29105"/>
    </ligand>
</feature>
<evidence type="ECO:0000256" key="4">
    <source>
        <dbReference type="ARBA" id="ARBA00022723"/>
    </source>
</evidence>
<feature type="domain" description="C2H2-type" evidence="15">
    <location>
        <begin position="299"/>
        <end position="327"/>
    </location>
</feature>
<reference evidence="17" key="1">
    <citation type="submission" date="2022-01" db="EMBL/GenBank/DDBJ databases">
        <authorList>
            <person name="King R."/>
        </authorList>
    </citation>
    <scope>NUCLEOTIDE SEQUENCE</scope>
</reference>
<gene>
    <name evidence="17" type="ORF">PSYICH_LOCUS11713</name>
</gene>
<feature type="domain" description="C2H2-type" evidence="15">
    <location>
        <begin position="437"/>
        <end position="462"/>
    </location>
</feature>
<dbReference type="Gene3D" id="3.30.160.60">
    <property type="entry name" value="Classic Zinc Finger"/>
    <property type="match status" value="6"/>
</dbReference>
<evidence type="ECO:0000256" key="3">
    <source>
        <dbReference type="ARBA" id="ARBA00006991"/>
    </source>
</evidence>
<dbReference type="SUPFAM" id="SSF57716">
    <property type="entry name" value="Glucocorticoid receptor-like (DNA-binding domain)"/>
    <property type="match status" value="1"/>
</dbReference>
<keyword evidence="4 13" id="KW-0479">Metal-binding</keyword>
<dbReference type="PANTHER" id="PTHR24393">
    <property type="entry name" value="ZINC FINGER PROTEIN"/>
    <property type="match status" value="1"/>
</dbReference>
<name>A0A9P0GHC1_9CUCU</name>
<proteinExistence type="inferred from homology"/>
<comment type="function">
    <text evidence="1">May be involved in transcriptional regulation.</text>
</comment>
<dbReference type="FunFam" id="3.30.160.60:FF:000145">
    <property type="entry name" value="Zinc finger protein 574"/>
    <property type="match status" value="1"/>
</dbReference>
<dbReference type="PROSITE" id="PS50157">
    <property type="entry name" value="ZINC_FINGER_C2H2_2"/>
    <property type="match status" value="8"/>
</dbReference>
<feature type="domain" description="C2H2-type" evidence="15">
    <location>
        <begin position="356"/>
        <end position="378"/>
    </location>
</feature>
<feature type="binding site" evidence="13">
    <location>
        <position position="27"/>
    </location>
    <ligand>
        <name>Zn(2+)</name>
        <dbReference type="ChEBI" id="CHEBI:29105"/>
    </ligand>
</feature>
<dbReference type="FunFam" id="3.30.160.60:FF:000097">
    <property type="entry name" value="Zinc finger protein"/>
    <property type="match status" value="1"/>
</dbReference>
<feature type="compositionally biased region" description="Acidic residues" evidence="14">
    <location>
        <begin position="147"/>
        <end position="156"/>
    </location>
</feature>
<keyword evidence="7 13" id="KW-0862">Zinc</keyword>
<protein>
    <submittedName>
        <fullName evidence="17">Uncharacterized protein</fullName>
    </submittedName>
</protein>
<evidence type="ECO:0000256" key="12">
    <source>
        <dbReference type="PROSITE-ProRule" id="PRU00042"/>
    </source>
</evidence>
<evidence type="ECO:0000256" key="10">
    <source>
        <dbReference type="ARBA" id="ARBA00023163"/>
    </source>
</evidence>
<feature type="domain" description="C2H2-type" evidence="15">
    <location>
        <begin position="412"/>
        <end position="435"/>
    </location>
</feature>
<evidence type="ECO:0000256" key="7">
    <source>
        <dbReference type="ARBA" id="ARBA00022833"/>
    </source>
</evidence>
<evidence type="ECO:0000256" key="13">
    <source>
        <dbReference type="PROSITE-ProRule" id="PRU01263"/>
    </source>
</evidence>
<dbReference type="GO" id="GO:0001228">
    <property type="term" value="F:DNA-binding transcription activator activity, RNA polymerase II-specific"/>
    <property type="evidence" value="ECO:0007669"/>
    <property type="project" value="TreeGrafter"/>
</dbReference>
<dbReference type="PROSITE" id="PS00028">
    <property type="entry name" value="ZINC_FINGER_C2H2_1"/>
    <property type="match status" value="9"/>
</dbReference>
<dbReference type="FunFam" id="3.30.160.60:FF:000100">
    <property type="entry name" value="Zinc finger 45-like"/>
    <property type="match status" value="1"/>
</dbReference>
<dbReference type="PANTHER" id="PTHR24393:SF15">
    <property type="entry name" value="IP01243P-RELATED"/>
    <property type="match status" value="1"/>
</dbReference>
<keyword evidence="6 12" id="KW-0863">Zinc-finger</keyword>
<feature type="domain" description="ZAD" evidence="16">
    <location>
        <begin position="25"/>
        <end position="100"/>
    </location>
</feature>
<dbReference type="GO" id="GO:0000978">
    <property type="term" value="F:RNA polymerase II cis-regulatory region sequence-specific DNA binding"/>
    <property type="evidence" value="ECO:0007669"/>
    <property type="project" value="TreeGrafter"/>
</dbReference>
<feature type="region of interest" description="Disordered" evidence="14">
    <location>
        <begin position="135"/>
        <end position="162"/>
    </location>
</feature>
<feature type="compositionally biased region" description="Basic and acidic residues" evidence="14">
    <location>
        <begin position="135"/>
        <end position="146"/>
    </location>
</feature>
<dbReference type="Gene3D" id="3.40.1800.20">
    <property type="match status" value="1"/>
</dbReference>
<evidence type="ECO:0000259" key="16">
    <source>
        <dbReference type="PROSITE" id="PS51915"/>
    </source>
</evidence>
<keyword evidence="9" id="KW-0238">DNA-binding</keyword>
<accession>A0A9P0GHC1</accession>
<dbReference type="SUPFAM" id="SSF57667">
    <property type="entry name" value="beta-beta-alpha zinc fingers"/>
    <property type="match status" value="4"/>
</dbReference>
<dbReference type="InterPro" id="IPR013087">
    <property type="entry name" value="Znf_C2H2_type"/>
</dbReference>
<dbReference type="EMBL" id="OV651817">
    <property type="protein sequence ID" value="CAH1110811.1"/>
    <property type="molecule type" value="Genomic_DNA"/>
</dbReference>
<keyword evidence="8" id="KW-0805">Transcription regulation</keyword>
<comment type="similarity">
    <text evidence="3">Belongs to the krueppel C2H2-type zinc-finger protein family.</text>
</comment>
<dbReference type="GO" id="GO:0008270">
    <property type="term" value="F:zinc ion binding"/>
    <property type="evidence" value="ECO:0007669"/>
    <property type="project" value="UniProtKB-UniRule"/>
</dbReference>
<evidence type="ECO:0000259" key="15">
    <source>
        <dbReference type="PROSITE" id="PS50157"/>
    </source>
</evidence>
<dbReference type="SMART" id="SM00355">
    <property type="entry name" value="ZnF_C2H2"/>
    <property type="match status" value="9"/>
</dbReference>
<feature type="domain" description="C2H2-type" evidence="15">
    <location>
        <begin position="271"/>
        <end position="298"/>
    </location>
</feature>
<keyword evidence="11" id="KW-0539">Nucleus</keyword>
<dbReference type="InterPro" id="IPR012934">
    <property type="entry name" value="Znf_AD"/>
</dbReference>
<dbReference type="OrthoDB" id="9411774at2759"/>
<keyword evidence="10" id="KW-0804">Transcription</keyword>
<dbReference type="PROSITE" id="PS51915">
    <property type="entry name" value="ZAD"/>
    <property type="match status" value="1"/>
</dbReference>
<evidence type="ECO:0000256" key="6">
    <source>
        <dbReference type="ARBA" id="ARBA00022771"/>
    </source>
</evidence>
<keyword evidence="5" id="KW-0677">Repeat</keyword>
<dbReference type="SMART" id="SM00868">
    <property type="entry name" value="zf-AD"/>
    <property type="match status" value="1"/>
</dbReference>
<feature type="binding site" evidence="13">
    <location>
        <position position="76"/>
    </location>
    <ligand>
        <name>Zn(2+)</name>
        <dbReference type="ChEBI" id="CHEBI:29105"/>
    </ligand>
</feature>
<feature type="binding site" evidence="13">
    <location>
        <position position="73"/>
    </location>
    <ligand>
        <name>Zn(2+)</name>
        <dbReference type="ChEBI" id="CHEBI:29105"/>
    </ligand>
</feature>
<dbReference type="GO" id="GO:0005634">
    <property type="term" value="C:nucleus"/>
    <property type="evidence" value="ECO:0007669"/>
    <property type="project" value="UniProtKB-SubCell"/>
</dbReference>
<dbReference type="InterPro" id="IPR036236">
    <property type="entry name" value="Znf_C2H2_sf"/>
</dbReference>
<organism evidence="17 18">
    <name type="scientific">Psylliodes chrysocephalus</name>
    <dbReference type="NCBI Taxonomy" id="3402493"/>
    <lineage>
        <taxon>Eukaryota</taxon>
        <taxon>Metazoa</taxon>
        <taxon>Ecdysozoa</taxon>
        <taxon>Arthropoda</taxon>
        <taxon>Hexapoda</taxon>
        <taxon>Insecta</taxon>
        <taxon>Pterygota</taxon>
        <taxon>Neoptera</taxon>
        <taxon>Endopterygota</taxon>
        <taxon>Coleoptera</taxon>
        <taxon>Polyphaga</taxon>
        <taxon>Cucujiformia</taxon>
        <taxon>Chrysomeloidea</taxon>
        <taxon>Chrysomelidae</taxon>
        <taxon>Galerucinae</taxon>
        <taxon>Alticini</taxon>
        <taxon>Psylliodes</taxon>
    </lineage>
</organism>
<evidence type="ECO:0000256" key="14">
    <source>
        <dbReference type="SAM" id="MobiDB-lite"/>
    </source>
</evidence>
<dbReference type="FunFam" id="3.30.160.60:FF:000204">
    <property type="entry name" value="Zinc finger protein 331"/>
    <property type="match status" value="1"/>
</dbReference>
<evidence type="ECO:0000313" key="17">
    <source>
        <dbReference type="EMBL" id="CAH1110811.1"/>
    </source>
</evidence>
<sequence length="462" mass="54047">MEDTKDTVLLDMRSNELTELVSINEICRLCANQNKKLMGIYSAEGENNDLATKMNSYLPIKVDKTDNLPLQCCWQCASTILAWHELFVTSIEADRRLRSYQLVSEKQHQTTVDTNLPQIESKKVKGESTICKEDYVETTHPERDSSSDEESADDKDDTNKEVEKRNQQFLKAVDLTTNSCISCKLGFNTKIKLTNHMFKVHKLKQTKIRKKSVFDTFFTCSECKKSFTRKYDLQRHISKVHPDSNTELSNRHKNFDLLNKHKVSDDGIVYYKCDLCDIKLTKSSSFVDHYNIHLNKKMHCCHLCGKKFRTSSHVHRHINVVHYGVKKYSCEYCQNTFSTKSAKDEHVNTHTNNRPYMCALCGKSFKQSSSLYVHKMFHDQVYRFTCNICEKKFKRGGELKKHQVVHTCKRDYDCDVCKKSFRLAQDLKRHQKTHTSYSCEECGKDFDQIKLFKTHKREHEKN</sequence>
<comment type="subcellular location">
    <subcellularLocation>
        <location evidence="2">Nucleus</location>
    </subcellularLocation>
</comment>
<feature type="domain" description="C2H2-type" evidence="15">
    <location>
        <begin position="218"/>
        <end position="246"/>
    </location>
</feature>
<evidence type="ECO:0000256" key="9">
    <source>
        <dbReference type="ARBA" id="ARBA00023125"/>
    </source>
</evidence>
<evidence type="ECO:0000313" key="18">
    <source>
        <dbReference type="Proteomes" id="UP001153636"/>
    </source>
</evidence>
<evidence type="ECO:0000256" key="11">
    <source>
        <dbReference type="ARBA" id="ARBA00023242"/>
    </source>
</evidence>
<dbReference type="Pfam" id="PF00096">
    <property type="entry name" value="zf-C2H2"/>
    <property type="match status" value="5"/>
</dbReference>
<evidence type="ECO:0000256" key="2">
    <source>
        <dbReference type="ARBA" id="ARBA00004123"/>
    </source>
</evidence>
<dbReference type="AlphaFoldDB" id="A0A9P0GHC1"/>
<feature type="domain" description="C2H2-type" evidence="15">
    <location>
        <begin position="384"/>
        <end position="411"/>
    </location>
</feature>
<dbReference type="Pfam" id="PF07776">
    <property type="entry name" value="zf-AD"/>
    <property type="match status" value="1"/>
</dbReference>
<evidence type="ECO:0000256" key="8">
    <source>
        <dbReference type="ARBA" id="ARBA00023015"/>
    </source>
</evidence>
<evidence type="ECO:0000256" key="1">
    <source>
        <dbReference type="ARBA" id="ARBA00003767"/>
    </source>
</evidence>
<feature type="domain" description="C2H2-type" evidence="15">
    <location>
        <begin position="328"/>
        <end position="355"/>
    </location>
</feature>
<evidence type="ECO:0000256" key="5">
    <source>
        <dbReference type="ARBA" id="ARBA00022737"/>
    </source>
</evidence>